<dbReference type="AlphaFoldDB" id="A0A8S9P2E4"/>
<dbReference type="EMBL" id="QGKX02001521">
    <property type="protein sequence ID" value="KAF3511564.1"/>
    <property type="molecule type" value="Genomic_DNA"/>
</dbReference>
<gene>
    <name evidence="1" type="ORF">F2Q69_00003884</name>
</gene>
<protein>
    <submittedName>
        <fullName evidence="1">Uncharacterized protein</fullName>
    </submittedName>
</protein>
<sequence>MQRQTYPHLKDNEAKRRHIGRSFVTSVFDLLRPSYVQVAEFKCLLGVKANTKE</sequence>
<evidence type="ECO:0000313" key="2">
    <source>
        <dbReference type="Proteomes" id="UP000712600"/>
    </source>
</evidence>
<dbReference type="Proteomes" id="UP000712600">
    <property type="component" value="Unassembled WGS sequence"/>
</dbReference>
<accession>A0A8S9P2E4</accession>
<organism evidence="1 2">
    <name type="scientific">Brassica cretica</name>
    <name type="common">Mustard</name>
    <dbReference type="NCBI Taxonomy" id="69181"/>
    <lineage>
        <taxon>Eukaryota</taxon>
        <taxon>Viridiplantae</taxon>
        <taxon>Streptophyta</taxon>
        <taxon>Embryophyta</taxon>
        <taxon>Tracheophyta</taxon>
        <taxon>Spermatophyta</taxon>
        <taxon>Magnoliopsida</taxon>
        <taxon>eudicotyledons</taxon>
        <taxon>Gunneridae</taxon>
        <taxon>Pentapetalae</taxon>
        <taxon>rosids</taxon>
        <taxon>malvids</taxon>
        <taxon>Brassicales</taxon>
        <taxon>Brassicaceae</taxon>
        <taxon>Brassiceae</taxon>
        <taxon>Brassica</taxon>
    </lineage>
</organism>
<evidence type="ECO:0000313" key="1">
    <source>
        <dbReference type="EMBL" id="KAF3511564.1"/>
    </source>
</evidence>
<name>A0A8S9P2E4_BRACR</name>
<proteinExistence type="predicted"/>
<comment type="caution">
    <text evidence="1">The sequence shown here is derived from an EMBL/GenBank/DDBJ whole genome shotgun (WGS) entry which is preliminary data.</text>
</comment>
<reference evidence="1" key="1">
    <citation type="submission" date="2019-12" db="EMBL/GenBank/DDBJ databases">
        <title>Genome sequencing and annotation of Brassica cretica.</title>
        <authorList>
            <person name="Studholme D.J."/>
            <person name="Sarris P."/>
        </authorList>
    </citation>
    <scope>NUCLEOTIDE SEQUENCE</scope>
    <source>
        <strain evidence="1">PFS-109/04</strain>
        <tissue evidence="1">Leaf</tissue>
    </source>
</reference>